<dbReference type="GO" id="GO:0016818">
    <property type="term" value="F:hydrolase activity, acting on acid anhydrides, in phosphorus-containing anhydrides"/>
    <property type="evidence" value="ECO:0007669"/>
    <property type="project" value="InterPro"/>
</dbReference>
<dbReference type="PATRIC" id="fig|479117.4.peg.1765"/>
<dbReference type="GO" id="GO:0046872">
    <property type="term" value="F:metal ion binding"/>
    <property type="evidence" value="ECO:0007669"/>
    <property type="project" value="UniProtKB-KW"/>
</dbReference>
<keyword evidence="10" id="KW-1185">Reference proteome</keyword>
<keyword evidence="4" id="KW-0378">Hydrolase</keyword>
<comment type="cofactor">
    <cofactor evidence="2">
        <name>Mg(2+)</name>
        <dbReference type="ChEBI" id="CHEBI:18420"/>
    </cofactor>
</comment>
<dbReference type="PANTHER" id="PTHR12318:SF0">
    <property type="entry name" value="ACYL-COENZYME A DIPHOSPHATASE NUDT19"/>
    <property type="match status" value="1"/>
</dbReference>
<dbReference type="PROSITE" id="PS51462">
    <property type="entry name" value="NUDIX"/>
    <property type="match status" value="1"/>
</dbReference>
<dbReference type="RefSeq" id="WP_157452740.1">
    <property type="nucleotide sequence ID" value="NZ_LQQC01000012.1"/>
</dbReference>
<dbReference type="InterPro" id="IPR000086">
    <property type="entry name" value="NUDIX_hydrolase_dom"/>
</dbReference>
<gene>
    <name evidence="9" type="ORF">Bravens_01782</name>
</gene>
<evidence type="ECO:0000256" key="3">
    <source>
        <dbReference type="ARBA" id="ARBA00022723"/>
    </source>
</evidence>
<evidence type="ECO:0000256" key="1">
    <source>
        <dbReference type="ARBA" id="ARBA00001936"/>
    </source>
</evidence>
<feature type="domain" description="Nudix hydrolase" evidence="8">
    <location>
        <begin position="14"/>
        <end position="195"/>
    </location>
</feature>
<dbReference type="EMBL" id="LQQC01000012">
    <property type="protein sequence ID" value="KXZ57262.1"/>
    <property type="molecule type" value="Genomic_DNA"/>
</dbReference>
<evidence type="ECO:0000256" key="4">
    <source>
        <dbReference type="ARBA" id="ARBA00022801"/>
    </source>
</evidence>
<evidence type="ECO:0000313" key="10">
    <source>
        <dbReference type="Proteomes" id="UP000243589"/>
    </source>
</evidence>
<dbReference type="InterPro" id="IPR015797">
    <property type="entry name" value="NUDIX_hydrolase-like_dom_sf"/>
</dbReference>
<evidence type="ECO:0000256" key="6">
    <source>
        <dbReference type="ARBA" id="ARBA00023211"/>
    </source>
</evidence>
<evidence type="ECO:0000256" key="5">
    <source>
        <dbReference type="ARBA" id="ARBA00022842"/>
    </source>
</evidence>
<dbReference type="PANTHER" id="PTHR12318">
    <property type="entry name" value="TESTOSTERONE-REGULATED PROTEIN RP2"/>
    <property type="match status" value="1"/>
</dbReference>
<dbReference type="Proteomes" id="UP000243589">
    <property type="component" value="Unassembled WGS sequence"/>
</dbReference>
<proteinExistence type="predicted"/>
<protein>
    <submittedName>
        <fullName evidence="9">NUDIX domain protein</fullName>
    </submittedName>
</protein>
<keyword evidence="5" id="KW-0460">Magnesium</keyword>
<sequence>MAGTPVTGASGPVPIRPAVSVLALRGRPAGGLEVFVQHRRTSMDFAAGVVAYPGGRVDLIDFSRGAADFRCPVAGEHARLWGDAVDLSFGPGSAGHRPGQDAAVPAAVLLAAALRELEEETGAVAAPEACVPWDVWTTPPGYPRRFDTFFYALNASDLHLENTTTEASVGRWAYTGDLLEQFYAGDIRLWRPTYSLLRSVHELGDPSEISAGRDIVPDRPDSSTADDKHHRKYGL</sequence>
<name>A0A150H5A7_9MICO</name>
<evidence type="ECO:0000313" key="9">
    <source>
        <dbReference type="EMBL" id="KXZ57262.1"/>
    </source>
</evidence>
<comment type="cofactor">
    <cofactor evidence="1">
        <name>Mn(2+)</name>
        <dbReference type="ChEBI" id="CHEBI:29035"/>
    </cofactor>
</comment>
<dbReference type="InterPro" id="IPR039121">
    <property type="entry name" value="NUDT19"/>
</dbReference>
<feature type="region of interest" description="Disordered" evidence="7">
    <location>
        <begin position="208"/>
        <end position="235"/>
    </location>
</feature>
<feature type="compositionally biased region" description="Basic and acidic residues" evidence="7">
    <location>
        <begin position="215"/>
        <end position="228"/>
    </location>
</feature>
<accession>A0A150H5A7</accession>
<keyword evidence="3" id="KW-0479">Metal-binding</keyword>
<organism evidence="9 10">
    <name type="scientific">Brevibacterium ravenspurgense</name>
    <dbReference type="NCBI Taxonomy" id="479117"/>
    <lineage>
        <taxon>Bacteria</taxon>
        <taxon>Bacillati</taxon>
        <taxon>Actinomycetota</taxon>
        <taxon>Actinomycetes</taxon>
        <taxon>Micrococcales</taxon>
        <taxon>Brevibacteriaceae</taxon>
        <taxon>Brevibacterium</taxon>
    </lineage>
</organism>
<comment type="caution">
    <text evidence="9">The sequence shown here is derived from an EMBL/GenBank/DDBJ whole genome shotgun (WGS) entry which is preliminary data.</text>
</comment>
<dbReference type="AlphaFoldDB" id="A0A150H5A7"/>
<evidence type="ECO:0000256" key="7">
    <source>
        <dbReference type="SAM" id="MobiDB-lite"/>
    </source>
</evidence>
<dbReference type="Gene3D" id="3.90.79.10">
    <property type="entry name" value="Nucleoside Triphosphate Pyrophosphohydrolase"/>
    <property type="match status" value="2"/>
</dbReference>
<dbReference type="SUPFAM" id="SSF55811">
    <property type="entry name" value="Nudix"/>
    <property type="match status" value="1"/>
</dbReference>
<keyword evidence="6" id="KW-0464">Manganese</keyword>
<evidence type="ECO:0000256" key="2">
    <source>
        <dbReference type="ARBA" id="ARBA00001946"/>
    </source>
</evidence>
<evidence type="ECO:0000259" key="8">
    <source>
        <dbReference type="PROSITE" id="PS51462"/>
    </source>
</evidence>
<reference evidence="9 10" key="1">
    <citation type="submission" date="2016-01" db="EMBL/GenBank/DDBJ databases">
        <title>Use of Whole Genome Sequencing to ascertain that Brevibacterium massiliense (Roux, Raoult 2009) is a later heterotypic synonym of Brevibacterium ravenspurgense (Mages 2008).</title>
        <authorList>
            <person name="Bernier A.-M."/>
            <person name="Burdz T."/>
            <person name="Huynh C."/>
            <person name="Pachecho A.L."/>
            <person name="Wiebe D."/>
            <person name="Bonner C."/>
            <person name="Bernard K."/>
        </authorList>
    </citation>
    <scope>NUCLEOTIDE SEQUENCE [LARGE SCALE GENOMIC DNA]</scope>
    <source>
        <strain evidence="9 10">CCUG56047</strain>
    </source>
</reference>